<protein>
    <submittedName>
        <fullName evidence="1">Uncharacterized protein</fullName>
    </submittedName>
</protein>
<evidence type="ECO:0000313" key="2">
    <source>
        <dbReference type="Proteomes" id="UP000186922"/>
    </source>
</evidence>
<evidence type="ECO:0000313" key="1">
    <source>
        <dbReference type="EMBL" id="GAV08152.1"/>
    </source>
</evidence>
<name>A0A1D1W3T1_RAMVA</name>
<gene>
    <name evidence="1" type="primary">RvY_17885-1</name>
    <name evidence="1" type="synonym">RvY_17885.1</name>
    <name evidence="1" type="ORF">RvY_17885</name>
</gene>
<organism evidence="1 2">
    <name type="scientific">Ramazzottius varieornatus</name>
    <name type="common">Water bear</name>
    <name type="synonym">Tardigrade</name>
    <dbReference type="NCBI Taxonomy" id="947166"/>
    <lineage>
        <taxon>Eukaryota</taxon>
        <taxon>Metazoa</taxon>
        <taxon>Ecdysozoa</taxon>
        <taxon>Tardigrada</taxon>
        <taxon>Eutardigrada</taxon>
        <taxon>Parachela</taxon>
        <taxon>Hypsibioidea</taxon>
        <taxon>Ramazzottiidae</taxon>
        <taxon>Ramazzottius</taxon>
    </lineage>
</organism>
<proteinExistence type="predicted"/>
<reference evidence="1 2" key="1">
    <citation type="journal article" date="2016" name="Nat. Commun.">
        <title>Extremotolerant tardigrade genome and improved radiotolerance of human cultured cells by tardigrade-unique protein.</title>
        <authorList>
            <person name="Hashimoto T."/>
            <person name="Horikawa D.D."/>
            <person name="Saito Y."/>
            <person name="Kuwahara H."/>
            <person name="Kozuka-Hata H."/>
            <person name="Shin-I T."/>
            <person name="Minakuchi Y."/>
            <person name="Ohishi K."/>
            <person name="Motoyama A."/>
            <person name="Aizu T."/>
            <person name="Enomoto A."/>
            <person name="Kondo K."/>
            <person name="Tanaka S."/>
            <person name="Hara Y."/>
            <person name="Koshikawa S."/>
            <person name="Sagara H."/>
            <person name="Miura T."/>
            <person name="Yokobori S."/>
            <person name="Miyagawa K."/>
            <person name="Suzuki Y."/>
            <person name="Kubo T."/>
            <person name="Oyama M."/>
            <person name="Kohara Y."/>
            <person name="Fujiyama A."/>
            <person name="Arakawa K."/>
            <person name="Katayama T."/>
            <person name="Toyoda A."/>
            <person name="Kunieda T."/>
        </authorList>
    </citation>
    <scope>NUCLEOTIDE SEQUENCE [LARGE SCALE GENOMIC DNA]</scope>
    <source>
        <strain evidence="1 2">YOKOZUNA-1</strain>
    </source>
</reference>
<sequence>MSVARADVSELTSDFHVSAPETPLTIEFSVDAARTLRKAKWPNFENSGEASGCAVRLNGDKQSLKLIGLSQRNSFCKNSPGCGNAASATSNKGE</sequence>
<dbReference type="Proteomes" id="UP000186922">
    <property type="component" value="Unassembled WGS sequence"/>
</dbReference>
<comment type="caution">
    <text evidence="1">The sequence shown here is derived from an EMBL/GenBank/DDBJ whole genome shotgun (WGS) entry which is preliminary data.</text>
</comment>
<dbReference type="EMBL" id="BDGG01000016">
    <property type="protein sequence ID" value="GAV08152.1"/>
    <property type="molecule type" value="Genomic_DNA"/>
</dbReference>
<keyword evidence="2" id="KW-1185">Reference proteome</keyword>
<dbReference type="AlphaFoldDB" id="A0A1D1W3T1"/>
<accession>A0A1D1W3T1</accession>